<proteinExistence type="predicted"/>
<evidence type="ECO:0000256" key="1">
    <source>
        <dbReference type="SAM" id="MobiDB-lite"/>
    </source>
</evidence>
<keyword evidence="3" id="KW-1185">Reference proteome</keyword>
<protein>
    <submittedName>
        <fullName evidence="2">Uncharacterized protein</fullName>
    </submittedName>
</protein>
<gene>
    <name evidence="2" type="ORF">DUNSADRAFT_14530</name>
</gene>
<reference evidence="2" key="1">
    <citation type="submission" date="2017-08" db="EMBL/GenBank/DDBJ databases">
        <authorList>
            <person name="Polle J.E."/>
            <person name="Barry K."/>
            <person name="Cushman J."/>
            <person name="Schmutz J."/>
            <person name="Tran D."/>
            <person name="Hathwaick L.T."/>
            <person name="Yim W.C."/>
            <person name="Jenkins J."/>
            <person name="Mckie-Krisberg Z.M."/>
            <person name="Prochnik S."/>
            <person name="Lindquist E."/>
            <person name="Dockter R.B."/>
            <person name="Adam C."/>
            <person name="Molina H."/>
            <person name="Bunkerborg J."/>
            <person name="Jin E."/>
            <person name="Buchheim M."/>
            <person name="Magnuson J."/>
        </authorList>
    </citation>
    <scope>NUCLEOTIDE SEQUENCE</scope>
    <source>
        <strain evidence="2">CCAP 19/18</strain>
    </source>
</reference>
<accession>A0ABQ7G789</accession>
<evidence type="ECO:0000313" key="3">
    <source>
        <dbReference type="Proteomes" id="UP000815325"/>
    </source>
</evidence>
<evidence type="ECO:0000313" key="2">
    <source>
        <dbReference type="EMBL" id="KAF5830473.1"/>
    </source>
</evidence>
<comment type="caution">
    <text evidence="2">The sequence shown here is derived from an EMBL/GenBank/DDBJ whole genome shotgun (WGS) entry which is preliminary data.</text>
</comment>
<sequence>MSQESLDLGIEPNHSVTVRAVGVRYLQGRKAESLFDTDFLKNEIVLEHAFRELLGRLGVPAGQEESVIVYVHPYGQGAADDGKSQVSRSFPIFKAFLKGLLEVVCRKEVNGDVGRAFKALKQANKMVGELRDDGEVGESNDDTGGTRESDTEESRGEKRERVPMWLSLLCLLTRLFVLFT</sequence>
<organism evidence="2 3">
    <name type="scientific">Dunaliella salina</name>
    <name type="common">Green alga</name>
    <name type="synonym">Protococcus salinus</name>
    <dbReference type="NCBI Taxonomy" id="3046"/>
    <lineage>
        <taxon>Eukaryota</taxon>
        <taxon>Viridiplantae</taxon>
        <taxon>Chlorophyta</taxon>
        <taxon>core chlorophytes</taxon>
        <taxon>Chlorophyceae</taxon>
        <taxon>CS clade</taxon>
        <taxon>Chlamydomonadales</taxon>
        <taxon>Dunaliellaceae</taxon>
        <taxon>Dunaliella</taxon>
    </lineage>
</organism>
<dbReference type="EMBL" id="MU070038">
    <property type="protein sequence ID" value="KAF5830473.1"/>
    <property type="molecule type" value="Genomic_DNA"/>
</dbReference>
<name>A0ABQ7G789_DUNSA</name>
<feature type="compositionally biased region" description="Basic and acidic residues" evidence="1">
    <location>
        <begin position="144"/>
        <end position="158"/>
    </location>
</feature>
<feature type="region of interest" description="Disordered" evidence="1">
    <location>
        <begin position="130"/>
        <end position="158"/>
    </location>
</feature>
<dbReference type="Proteomes" id="UP000815325">
    <property type="component" value="Unassembled WGS sequence"/>
</dbReference>